<name>A0A930UCQ0_9GAMM</name>
<dbReference type="GO" id="GO:0005737">
    <property type="term" value="C:cytoplasm"/>
    <property type="evidence" value="ECO:0007669"/>
    <property type="project" value="TreeGrafter"/>
</dbReference>
<reference evidence="5" key="1">
    <citation type="submission" date="2020-10" db="EMBL/GenBank/DDBJ databases">
        <title>An improved Amphimedon queenslandica hologenome assembly reveals how three proteobacterial symbionts can extend the metabolic phenotypic of their marine sponge host.</title>
        <authorList>
            <person name="Degnan B."/>
            <person name="Degnan S."/>
            <person name="Xiang X."/>
        </authorList>
    </citation>
    <scope>NUCLEOTIDE SEQUENCE</scope>
    <source>
        <strain evidence="5">AqS2</strain>
    </source>
</reference>
<dbReference type="Gene3D" id="3.30.360.10">
    <property type="entry name" value="Dihydrodipicolinate Reductase, domain 2"/>
    <property type="match status" value="1"/>
</dbReference>
<organism evidence="5 6">
    <name type="scientific">Candidatus Amphirhobacter heronislandensis</name>
    <dbReference type="NCBI Taxonomy" id="1732024"/>
    <lineage>
        <taxon>Bacteria</taxon>
        <taxon>Pseudomonadati</taxon>
        <taxon>Pseudomonadota</taxon>
        <taxon>Gammaproteobacteria</taxon>
        <taxon>Candidatus Tethybacterales</taxon>
        <taxon>Candidatus Tethybacteraceae</taxon>
        <taxon>Candidatus Amphirhobacter</taxon>
    </lineage>
</organism>
<dbReference type="PANTHER" id="PTHR42840:SF3">
    <property type="entry name" value="BINDING ROSSMANN FOLD OXIDOREDUCTASE, PUTATIVE (AFU_ORTHOLOGUE AFUA_2G10240)-RELATED"/>
    <property type="match status" value="1"/>
</dbReference>
<dbReference type="AlphaFoldDB" id="A0A930UCQ0"/>
<evidence type="ECO:0000256" key="1">
    <source>
        <dbReference type="ARBA" id="ARBA00010928"/>
    </source>
</evidence>
<feature type="domain" description="GFO/IDH/MocA-like oxidoreductase" evidence="4">
    <location>
        <begin position="128"/>
        <end position="245"/>
    </location>
</feature>
<evidence type="ECO:0000256" key="2">
    <source>
        <dbReference type="ARBA" id="ARBA00023002"/>
    </source>
</evidence>
<dbReference type="InterPro" id="IPR000683">
    <property type="entry name" value="Gfo/Idh/MocA-like_OxRdtase_N"/>
</dbReference>
<comment type="caution">
    <text evidence="5">The sequence shown here is derived from an EMBL/GenBank/DDBJ whole genome shotgun (WGS) entry which is preliminary data.</text>
</comment>
<dbReference type="GO" id="GO:0000166">
    <property type="term" value="F:nucleotide binding"/>
    <property type="evidence" value="ECO:0007669"/>
    <property type="project" value="InterPro"/>
</dbReference>
<sequence length="339" mass="35420">MRLALVGAGRMGRRHAANIVAAGHELAAVCDPDPKAAAQVSRLTGARRMELGKMLAAGAAEAVVIASPAAAHAAAAAACVRAGVPFLCEKPLGADLAASRRLAKLAAERGAYGMVSLNRRYDRQFGMLRDGVKKGQVGKVEIVKLVSRSEKVPPLAYVKSSGGLLRDKGAHFFDLACWLTRQLPVAVQATGKRLFCPELAAADDHDTAMITLELADGALCHFDFSRRAPYGQDERVEIMGSKGMLQCSFPPAHACVRVRADGVAEAAAPKSTWQEHYAPTYAAALDAFTASLRRGKPPPIPIGAGLLAELIAAAAARSIASGRRTPVDTAGIDPACVAA</sequence>
<comment type="similarity">
    <text evidence="1">Belongs to the Gfo/Idh/MocA family.</text>
</comment>
<evidence type="ECO:0000259" key="4">
    <source>
        <dbReference type="Pfam" id="PF22725"/>
    </source>
</evidence>
<dbReference type="GO" id="GO:0006740">
    <property type="term" value="P:NADPH regeneration"/>
    <property type="evidence" value="ECO:0007669"/>
    <property type="project" value="TreeGrafter"/>
</dbReference>
<accession>A0A930UCQ0</accession>
<proteinExistence type="inferred from homology"/>
<protein>
    <submittedName>
        <fullName evidence="5">Gfo/Idh/MocA family oxidoreductase</fullName>
    </submittedName>
</protein>
<dbReference type="Pfam" id="PF01408">
    <property type="entry name" value="GFO_IDH_MocA"/>
    <property type="match status" value="1"/>
</dbReference>
<evidence type="ECO:0000259" key="3">
    <source>
        <dbReference type="Pfam" id="PF01408"/>
    </source>
</evidence>
<dbReference type="EMBL" id="JADHEI010000036">
    <property type="protein sequence ID" value="MBF2735500.1"/>
    <property type="molecule type" value="Genomic_DNA"/>
</dbReference>
<dbReference type="PANTHER" id="PTHR42840">
    <property type="entry name" value="NAD(P)-BINDING ROSSMANN-FOLD SUPERFAMILY PROTEIN-RELATED"/>
    <property type="match status" value="1"/>
</dbReference>
<evidence type="ECO:0000313" key="6">
    <source>
        <dbReference type="Proteomes" id="UP000604381"/>
    </source>
</evidence>
<dbReference type="SUPFAM" id="SSF51735">
    <property type="entry name" value="NAD(P)-binding Rossmann-fold domains"/>
    <property type="match status" value="1"/>
</dbReference>
<dbReference type="Proteomes" id="UP000604381">
    <property type="component" value="Unassembled WGS sequence"/>
</dbReference>
<keyword evidence="6" id="KW-1185">Reference proteome</keyword>
<dbReference type="Gene3D" id="3.40.50.720">
    <property type="entry name" value="NAD(P)-binding Rossmann-like Domain"/>
    <property type="match status" value="1"/>
</dbReference>
<dbReference type="InterPro" id="IPR036291">
    <property type="entry name" value="NAD(P)-bd_dom_sf"/>
</dbReference>
<gene>
    <name evidence="5" type="ORF">ISN26_05420</name>
</gene>
<dbReference type="InterPro" id="IPR055170">
    <property type="entry name" value="GFO_IDH_MocA-like_dom"/>
</dbReference>
<feature type="domain" description="Gfo/Idh/MocA-like oxidoreductase N-terminal" evidence="3">
    <location>
        <begin position="2"/>
        <end position="114"/>
    </location>
</feature>
<dbReference type="GO" id="GO:0016491">
    <property type="term" value="F:oxidoreductase activity"/>
    <property type="evidence" value="ECO:0007669"/>
    <property type="project" value="UniProtKB-KW"/>
</dbReference>
<evidence type="ECO:0000313" key="5">
    <source>
        <dbReference type="EMBL" id="MBF2735500.1"/>
    </source>
</evidence>
<dbReference type="Pfam" id="PF22725">
    <property type="entry name" value="GFO_IDH_MocA_C3"/>
    <property type="match status" value="1"/>
</dbReference>
<keyword evidence="2" id="KW-0560">Oxidoreductase</keyword>
<dbReference type="SUPFAM" id="SSF55347">
    <property type="entry name" value="Glyceraldehyde-3-phosphate dehydrogenase-like, C-terminal domain"/>
    <property type="match status" value="1"/>
</dbReference>